<name>A0A921GG12_9ACTN</name>
<feature type="transmembrane region" description="Helical" evidence="1">
    <location>
        <begin position="38"/>
        <end position="61"/>
    </location>
</feature>
<reference evidence="2" key="1">
    <citation type="journal article" date="2021" name="PeerJ">
        <title>Extensive microbial diversity within the chicken gut microbiome revealed by metagenomics and culture.</title>
        <authorList>
            <person name="Gilroy R."/>
            <person name="Ravi A."/>
            <person name="Getino M."/>
            <person name="Pursley I."/>
            <person name="Horton D.L."/>
            <person name="Alikhan N.F."/>
            <person name="Baker D."/>
            <person name="Gharbi K."/>
            <person name="Hall N."/>
            <person name="Watson M."/>
            <person name="Adriaenssens E.M."/>
            <person name="Foster-Nyarko E."/>
            <person name="Jarju S."/>
            <person name="Secka A."/>
            <person name="Antonio M."/>
            <person name="Oren A."/>
            <person name="Chaudhuri R.R."/>
            <person name="La Ragione R."/>
            <person name="Hildebrand F."/>
            <person name="Pallen M.J."/>
        </authorList>
    </citation>
    <scope>NUCLEOTIDE SEQUENCE</scope>
    <source>
        <strain evidence="2">CHK124-7917</strain>
    </source>
</reference>
<dbReference type="RefSeq" id="WP_087319888.1">
    <property type="nucleotide sequence ID" value="NZ_DYWQ01000085.1"/>
</dbReference>
<accession>A0A921GG12</accession>
<protein>
    <submittedName>
        <fullName evidence="2">Uncharacterized protein</fullName>
    </submittedName>
</protein>
<feature type="transmembrane region" description="Helical" evidence="1">
    <location>
        <begin position="12"/>
        <end position="32"/>
    </location>
</feature>
<dbReference type="Proteomes" id="UP000697330">
    <property type="component" value="Unassembled WGS sequence"/>
</dbReference>
<feature type="transmembrane region" description="Helical" evidence="1">
    <location>
        <begin position="108"/>
        <end position="127"/>
    </location>
</feature>
<dbReference type="PROSITE" id="PS51257">
    <property type="entry name" value="PROKAR_LIPOPROTEIN"/>
    <property type="match status" value="1"/>
</dbReference>
<dbReference type="EMBL" id="DYWQ01000085">
    <property type="protein sequence ID" value="HJF45224.1"/>
    <property type="molecule type" value="Genomic_DNA"/>
</dbReference>
<comment type="caution">
    <text evidence="2">The sequence shown here is derived from an EMBL/GenBank/DDBJ whole genome shotgun (WGS) entry which is preliminary data.</text>
</comment>
<keyword evidence="1" id="KW-1133">Transmembrane helix</keyword>
<feature type="transmembrane region" description="Helical" evidence="1">
    <location>
        <begin position="68"/>
        <end position="88"/>
    </location>
</feature>
<sequence>MEKRHLVKPAIIYGVVWFACLALYWGSLATGALGGGGIMGYVILALHIVLPIADIVSAFLIGRVADLGWWRLAALIAIAVLYVLHTVATFSLSNALGFTNIAPANLAVFMYGLIPAAIGLAIGCATAK</sequence>
<dbReference type="AlphaFoldDB" id="A0A921GG12"/>
<keyword evidence="1" id="KW-0812">Transmembrane</keyword>
<keyword evidence="1" id="KW-0472">Membrane</keyword>
<proteinExistence type="predicted"/>
<organism evidence="2 3">
    <name type="scientific">Thermophilibacter provencensis</name>
    <dbReference type="NCBI Taxonomy" id="1852386"/>
    <lineage>
        <taxon>Bacteria</taxon>
        <taxon>Bacillati</taxon>
        <taxon>Actinomycetota</taxon>
        <taxon>Coriobacteriia</taxon>
        <taxon>Coriobacteriales</taxon>
        <taxon>Atopobiaceae</taxon>
        <taxon>Thermophilibacter</taxon>
    </lineage>
</organism>
<reference evidence="2" key="2">
    <citation type="submission" date="2021-09" db="EMBL/GenBank/DDBJ databases">
        <authorList>
            <person name="Gilroy R."/>
        </authorList>
    </citation>
    <scope>NUCLEOTIDE SEQUENCE</scope>
    <source>
        <strain evidence="2">CHK124-7917</strain>
    </source>
</reference>
<evidence type="ECO:0000313" key="3">
    <source>
        <dbReference type="Proteomes" id="UP000697330"/>
    </source>
</evidence>
<evidence type="ECO:0000256" key="1">
    <source>
        <dbReference type="SAM" id="Phobius"/>
    </source>
</evidence>
<evidence type="ECO:0000313" key="2">
    <source>
        <dbReference type="EMBL" id="HJF45224.1"/>
    </source>
</evidence>
<gene>
    <name evidence="2" type="ORF">K8U72_05505</name>
</gene>